<accession>B0PAS4</accession>
<dbReference type="NCBIfam" id="TIGR01598">
    <property type="entry name" value="holin_phiLC3"/>
    <property type="match status" value="1"/>
</dbReference>
<evidence type="ECO:0000313" key="4">
    <source>
        <dbReference type="Proteomes" id="UP000003803"/>
    </source>
</evidence>
<evidence type="ECO:0000256" key="2">
    <source>
        <dbReference type="SAM" id="Phobius"/>
    </source>
</evidence>
<reference evidence="3" key="1">
    <citation type="submission" date="2007-11" db="EMBL/GenBank/DDBJ databases">
        <authorList>
            <person name="Fulton L."/>
            <person name="Clifton S."/>
            <person name="Fulton B."/>
            <person name="Xu J."/>
            <person name="Minx P."/>
            <person name="Pepin K.H."/>
            <person name="Johnson M."/>
            <person name="Thiruvilangam P."/>
            <person name="Bhonagiri V."/>
            <person name="Nash W.E."/>
            <person name="Mardis E.R."/>
            <person name="Wilson R.K."/>
        </authorList>
    </citation>
    <scope>NUCLEOTIDE SEQUENCE [LARGE SCALE GENOMIC DNA]</scope>
    <source>
        <strain evidence="3">DSM 17241</strain>
    </source>
</reference>
<evidence type="ECO:0000256" key="1">
    <source>
        <dbReference type="SAM" id="MobiDB-lite"/>
    </source>
</evidence>
<feature type="region of interest" description="Disordered" evidence="1">
    <location>
        <begin position="73"/>
        <end position="92"/>
    </location>
</feature>
<protein>
    <submittedName>
        <fullName evidence="3">Holin, phage phi LC3 family</fullName>
    </submittedName>
</protein>
<dbReference type="Proteomes" id="UP000003803">
    <property type="component" value="Unassembled WGS sequence"/>
</dbReference>
<feature type="transmembrane region" description="Helical" evidence="2">
    <location>
        <begin position="12"/>
        <end position="34"/>
    </location>
</feature>
<keyword evidence="2" id="KW-1133">Transmembrane helix</keyword>
<dbReference type="InterPro" id="IPR006485">
    <property type="entry name" value="Phage-like_holin"/>
</dbReference>
<comment type="caution">
    <text evidence="3">The sequence shown here is derived from an EMBL/GenBank/DDBJ whole genome shotgun (WGS) entry which is preliminary data.</text>
</comment>
<keyword evidence="2" id="KW-0472">Membrane</keyword>
<gene>
    <name evidence="3" type="ORF">ANACOL_01874</name>
</gene>
<name>B0PAS4_9FIRM</name>
<dbReference type="AlphaFoldDB" id="B0PAS4"/>
<proteinExistence type="predicted"/>
<organism evidence="3 4">
    <name type="scientific">Anaerotruncus colihominis DSM 17241</name>
    <dbReference type="NCBI Taxonomy" id="445972"/>
    <lineage>
        <taxon>Bacteria</taxon>
        <taxon>Bacillati</taxon>
        <taxon>Bacillota</taxon>
        <taxon>Clostridia</taxon>
        <taxon>Eubacteriales</taxon>
        <taxon>Oscillospiraceae</taxon>
        <taxon>Anaerotruncus</taxon>
    </lineage>
</organism>
<reference evidence="3" key="2">
    <citation type="submission" date="2013-09" db="EMBL/GenBank/DDBJ databases">
        <title>Draft genome sequence of Anaerotruncus colihominis(DSM 17241).</title>
        <authorList>
            <person name="Sudarsanam P."/>
            <person name="Ley R."/>
            <person name="Guruge J."/>
            <person name="Turnbaugh P.J."/>
            <person name="Mahowald M."/>
            <person name="Liep D."/>
            <person name="Gordon J."/>
        </authorList>
    </citation>
    <scope>NUCLEOTIDE SEQUENCE</scope>
    <source>
        <strain evidence="3">DSM 17241</strain>
    </source>
</reference>
<evidence type="ECO:0000313" key="3">
    <source>
        <dbReference type="EMBL" id="EDS11254.1"/>
    </source>
</evidence>
<dbReference type="Pfam" id="PF04531">
    <property type="entry name" value="Phage_holin_1"/>
    <property type="match status" value="1"/>
</dbReference>
<feature type="transmembrane region" description="Helical" evidence="2">
    <location>
        <begin position="46"/>
        <end position="68"/>
    </location>
</feature>
<dbReference type="RefSeq" id="WP_006875169.1">
    <property type="nucleotide sequence ID" value="NZ_DS544183.1"/>
</dbReference>
<dbReference type="HOGENOM" id="CLU_170163_0_0_9"/>
<keyword evidence="4" id="KW-1185">Reference proteome</keyword>
<dbReference type="eggNOG" id="COG5546">
    <property type="taxonomic scope" value="Bacteria"/>
</dbReference>
<dbReference type="EMBL" id="ABGD02000014">
    <property type="protein sequence ID" value="EDS11254.1"/>
    <property type="molecule type" value="Genomic_DNA"/>
</dbReference>
<feature type="compositionally biased region" description="Basic and acidic residues" evidence="1">
    <location>
        <begin position="78"/>
        <end position="92"/>
    </location>
</feature>
<sequence length="92" mass="10388">MKINWKVRIKNPLWWIQIAAALLLPMLAYFGLAWEDMTSWGTLWDVFLRAVQNPVVLLAAAVSVFNAVTDPTTAGVGDSRRALEYKTPNLDR</sequence>
<keyword evidence="2" id="KW-0812">Transmembrane</keyword>